<feature type="transmembrane region" description="Helical" evidence="11">
    <location>
        <begin position="6"/>
        <end position="23"/>
    </location>
</feature>
<dbReference type="PANTHER" id="PTHR10851:SF0">
    <property type="entry name" value="PYRIDOXINE-5'-PHOSPHATE OXIDASE"/>
    <property type="match status" value="1"/>
</dbReference>
<sequence>MFPISLSHIWIIIFASSIFLYIFKCITNEKLNSCYESNLADEPKDKIIAKSQNNGSNNNKKQPETQRKSKGNPEIIAMDSAPDSVETSSAFRPRSTQEEFLSKNLMSVIPAPDMRKPYCDKSEALTDENILSDPFELFHIWFEKAKQNAGKHTEINAVCLSTSYQNKPSSRMVLLKGYDPDQGFRIFTNYESRKGFEIEHNSNVALLFYWEYPQRQIRIEGQAHKVSESISDQYFNARPKLSRISAIVSQQSQKIDSRKTLAKRQEEEEKKWTNCEIIPRPNFWGGYHIIPERFEFWQGQSDRLHDRFIFEKSDQKSWFHYRIQP</sequence>
<evidence type="ECO:0000259" key="12">
    <source>
        <dbReference type="Pfam" id="PF01243"/>
    </source>
</evidence>
<dbReference type="EC" id="1.4.3.5" evidence="6"/>
<comment type="function">
    <text evidence="2">Catalyzes the oxidation of either pyridoxine 5'-phosphate (PNP) or pyridoxamine 5'-phosphate (PMP) into pyridoxal 5'-phosphate (PLP).</text>
</comment>
<evidence type="ECO:0000256" key="6">
    <source>
        <dbReference type="ARBA" id="ARBA00012801"/>
    </source>
</evidence>
<comment type="similarity">
    <text evidence="5">Belongs to the pyridoxamine 5'-phosphate oxidase family.</text>
</comment>
<evidence type="ECO:0000256" key="8">
    <source>
        <dbReference type="ARBA" id="ARBA00022643"/>
    </source>
</evidence>
<evidence type="ECO:0000256" key="1">
    <source>
        <dbReference type="ARBA" id="ARBA00001917"/>
    </source>
</evidence>
<feature type="region of interest" description="Disordered" evidence="10">
    <location>
        <begin position="49"/>
        <end position="96"/>
    </location>
</feature>
<keyword evidence="9" id="KW-0560">Oxidoreductase</keyword>
<dbReference type="InterPro" id="IPR019740">
    <property type="entry name" value="Pyridox_Oxase_CS"/>
</dbReference>
<keyword evidence="7" id="KW-0285">Flavoprotein</keyword>
<dbReference type="Gene3D" id="2.30.110.10">
    <property type="entry name" value="Electron Transport, Fmn-binding Protein, Chain A"/>
    <property type="match status" value="1"/>
</dbReference>
<dbReference type="InterPro" id="IPR011576">
    <property type="entry name" value="Pyridox_Oxase_N"/>
</dbReference>
<dbReference type="InterPro" id="IPR000659">
    <property type="entry name" value="Pyridox_Oxase"/>
</dbReference>
<dbReference type="EMBL" id="NJHN03000041">
    <property type="protein sequence ID" value="KAH9421382.1"/>
    <property type="molecule type" value="Genomic_DNA"/>
</dbReference>
<protein>
    <recommendedName>
        <fullName evidence="6">pyridoxal 5'-phosphate synthase</fullName>
        <ecNumber evidence="6">1.4.3.5</ecNumber>
    </recommendedName>
</protein>
<name>A0ABQ8JG27_DERPT</name>
<dbReference type="PROSITE" id="PS01064">
    <property type="entry name" value="PYRIDOX_OXIDASE"/>
    <property type="match status" value="1"/>
</dbReference>
<dbReference type="HAMAP" id="MF_01629">
    <property type="entry name" value="PdxH"/>
    <property type="match status" value="1"/>
</dbReference>
<keyword evidence="11" id="KW-1133">Transmembrane helix</keyword>
<dbReference type="InterPro" id="IPR019576">
    <property type="entry name" value="Pyridoxamine_oxidase_dimer_C"/>
</dbReference>
<evidence type="ECO:0000256" key="3">
    <source>
        <dbReference type="ARBA" id="ARBA00004738"/>
    </source>
</evidence>
<reference evidence="14 15" key="2">
    <citation type="journal article" date="2022" name="Mol. Biol. Evol.">
        <title>Comparative Genomics Reveals Insights into the Divergent Evolution of Astigmatic Mites and Household Pest Adaptations.</title>
        <authorList>
            <person name="Xiong Q."/>
            <person name="Wan A.T."/>
            <person name="Liu X."/>
            <person name="Fung C.S."/>
            <person name="Xiao X."/>
            <person name="Malainual N."/>
            <person name="Hou J."/>
            <person name="Wang L."/>
            <person name="Wang M."/>
            <person name="Yang K.Y."/>
            <person name="Cui Y."/>
            <person name="Leung E.L."/>
            <person name="Nong W."/>
            <person name="Shin S.K."/>
            <person name="Au S.W."/>
            <person name="Jeong K.Y."/>
            <person name="Chew F.T."/>
            <person name="Hui J.H."/>
            <person name="Leung T.F."/>
            <person name="Tungtrongchitr A."/>
            <person name="Zhong N."/>
            <person name="Liu Z."/>
            <person name="Tsui S.K."/>
        </authorList>
    </citation>
    <scope>NUCLEOTIDE SEQUENCE [LARGE SCALE GENOMIC DNA]</scope>
    <source>
        <strain evidence="14">Derp</strain>
    </source>
</reference>
<evidence type="ECO:0000256" key="10">
    <source>
        <dbReference type="SAM" id="MobiDB-lite"/>
    </source>
</evidence>
<accession>A0ABQ8JG27</accession>
<dbReference type="Pfam" id="PF10590">
    <property type="entry name" value="PNP_phzG_C"/>
    <property type="match status" value="1"/>
</dbReference>
<dbReference type="SUPFAM" id="SSF50475">
    <property type="entry name" value="FMN-binding split barrel"/>
    <property type="match status" value="1"/>
</dbReference>
<evidence type="ECO:0000256" key="11">
    <source>
        <dbReference type="SAM" id="Phobius"/>
    </source>
</evidence>
<dbReference type="PANTHER" id="PTHR10851">
    <property type="entry name" value="PYRIDOXINE-5-PHOSPHATE OXIDASE"/>
    <property type="match status" value="1"/>
</dbReference>
<feature type="compositionally biased region" description="Low complexity" evidence="10">
    <location>
        <begin position="50"/>
        <end position="60"/>
    </location>
</feature>
<dbReference type="InterPro" id="IPR012349">
    <property type="entry name" value="Split_barrel_FMN-bd"/>
</dbReference>
<reference evidence="14 15" key="1">
    <citation type="journal article" date="2018" name="J. Allergy Clin. Immunol.">
        <title>High-quality assembly of Dermatophagoides pteronyssinus genome and transcriptome reveals a wide range of novel allergens.</title>
        <authorList>
            <person name="Liu X.Y."/>
            <person name="Yang K.Y."/>
            <person name="Wang M.Q."/>
            <person name="Kwok J.S."/>
            <person name="Zeng X."/>
            <person name="Yang Z."/>
            <person name="Xiao X.J."/>
            <person name="Lau C.P."/>
            <person name="Li Y."/>
            <person name="Huang Z.M."/>
            <person name="Ba J.G."/>
            <person name="Yim A.K."/>
            <person name="Ouyang C.Y."/>
            <person name="Ngai S.M."/>
            <person name="Chan T.F."/>
            <person name="Leung E.L."/>
            <person name="Liu L."/>
            <person name="Liu Z.G."/>
            <person name="Tsui S.K."/>
        </authorList>
    </citation>
    <scope>NUCLEOTIDE SEQUENCE [LARGE SCALE GENOMIC DNA]</scope>
    <source>
        <strain evidence="14">Derp</strain>
    </source>
</reference>
<comment type="pathway">
    <text evidence="3">Cofactor metabolism; pyridoxal 5'-phosphate salvage; pyridoxal 5'-phosphate from pyridoxamine 5'-phosphate: step 1/1.</text>
</comment>
<evidence type="ECO:0000256" key="9">
    <source>
        <dbReference type="ARBA" id="ARBA00023002"/>
    </source>
</evidence>
<keyword evidence="11" id="KW-0472">Membrane</keyword>
<evidence type="ECO:0000256" key="2">
    <source>
        <dbReference type="ARBA" id="ARBA00003691"/>
    </source>
</evidence>
<dbReference type="NCBIfam" id="NF004231">
    <property type="entry name" value="PRK05679.1"/>
    <property type="match status" value="1"/>
</dbReference>
<comment type="cofactor">
    <cofactor evidence="1">
        <name>FMN</name>
        <dbReference type="ChEBI" id="CHEBI:58210"/>
    </cofactor>
</comment>
<keyword evidence="8" id="KW-0288">FMN</keyword>
<dbReference type="Proteomes" id="UP000887458">
    <property type="component" value="Unassembled WGS sequence"/>
</dbReference>
<evidence type="ECO:0000313" key="15">
    <source>
        <dbReference type="Proteomes" id="UP000887458"/>
    </source>
</evidence>
<gene>
    <name evidence="14" type="ORF">DERP_010519</name>
</gene>
<evidence type="ECO:0000256" key="4">
    <source>
        <dbReference type="ARBA" id="ARBA00005037"/>
    </source>
</evidence>
<feature type="domain" description="Pyridoxamine 5'-phosphate oxidase N-terminal" evidence="12">
    <location>
        <begin position="154"/>
        <end position="265"/>
    </location>
</feature>
<feature type="domain" description="Pyridoxine 5'-phosphate oxidase dimerisation C-terminal" evidence="13">
    <location>
        <begin position="284"/>
        <end position="325"/>
    </location>
</feature>
<proteinExistence type="inferred from homology"/>
<evidence type="ECO:0000259" key="13">
    <source>
        <dbReference type="Pfam" id="PF10590"/>
    </source>
</evidence>
<evidence type="ECO:0000256" key="5">
    <source>
        <dbReference type="ARBA" id="ARBA00007301"/>
    </source>
</evidence>
<organism evidence="14 15">
    <name type="scientific">Dermatophagoides pteronyssinus</name>
    <name type="common">European house dust mite</name>
    <dbReference type="NCBI Taxonomy" id="6956"/>
    <lineage>
        <taxon>Eukaryota</taxon>
        <taxon>Metazoa</taxon>
        <taxon>Ecdysozoa</taxon>
        <taxon>Arthropoda</taxon>
        <taxon>Chelicerata</taxon>
        <taxon>Arachnida</taxon>
        <taxon>Acari</taxon>
        <taxon>Acariformes</taxon>
        <taxon>Sarcoptiformes</taxon>
        <taxon>Astigmata</taxon>
        <taxon>Psoroptidia</taxon>
        <taxon>Analgoidea</taxon>
        <taxon>Pyroglyphidae</taxon>
        <taxon>Dermatophagoidinae</taxon>
        <taxon>Dermatophagoides</taxon>
    </lineage>
</organism>
<dbReference type="NCBIfam" id="TIGR00558">
    <property type="entry name" value="pdxH"/>
    <property type="match status" value="1"/>
</dbReference>
<keyword evidence="11" id="KW-0812">Transmembrane</keyword>
<evidence type="ECO:0000256" key="7">
    <source>
        <dbReference type="ARBA" id="ARBA00022630"/>
    </source>
</evidence>
<comment type="pathway">
    <text evidence="4">Cofactor metabolism; pyridoxal 5'-phosphate salvage; pyridoxal 5'-phosphate from pyridoxine 5'-phosphate: step 1/1.</text>
</comment>
<evidence type="ECO:0000313" key="14">
    <source>
        <dbReference type="EMBL" id="KAH9421382.1"/>
    </source>
</evidence>
<comment type="caution">
    <text evidence="14">The sequence shown here is derived from an EMBL/GenBank/DDBJ whole genome shotgun (WGS) entry which is preliminary data.</text>
</comment>
<keyword evidence="15" id="KW-1185">Reference proteome</keyword>
<dbReference type="Pfam" id="PF01243">
    <property type="entry name" value="PNPOx_N"/>
    <property type="match status" value="1"/>
</dbReference>